<dbReference type="Proteomes" id="UP000666240">
    <property type="component" value="Unassembled WGS sequence"/>
</dbReference>
<dbReference type="RefSeq" id="WP_209333861.1">
    <property type="nucleotide sequence ID" value="NZ_JAGIYY010000001.1"/>
</dbReference>
<keyword evidence="4" id="KW-0564">Palmitate</keyword>
<keyword evidence="5" id="KW-0998">Cell outer membrane</keyword>
<comment type="caution">
    <text evidence="9">The sequence shown here is derived from an EMBL/GenBank/DDBJ whole genome shotgun (WGS) entry which is preliminary data.</text>
</comment>
<evidence type="ECO:0000256" key="2">
    <source>
        <dbReference type="ARBA" id="ARBA00022729"/>
    </source>
</evidence>
<dbReference type="PROSITE" id="PS51257">
    <property type="entry name" value="PROKAR_LIPOPROTEIN"/>
    <property type="match status" value="1"/>
</dbReference>
<evidence type="ECO:0000256" key="7">
    <source>
        <dbReference type="SAM" id="MobiDB-lite"/>
    </source>
</evidence>
<dbReference type="EMBL" id="JAGIYY010000001">
    <property type="protein sequence ID" value="MBP0437906.1"/>
    <property type="molecule type" value="Genomic_DNA"/>
</dbReference>
<reference evidence="9" key="1">
    <citation type="submission" date="2021-03" db="EMBL/GenBank/DDBJ databases">
        <title>Genome sequencing and assembly of Tianweitania sediminis.</title>
        <authorList>
            <person name="Chhetri G."/>
        </authorList>
    </citation>
    <scope>NUCLEOTIDE SEQUENCE</scope>
    <source>
        <strain evidence="9">Z8</strain>
    </source>
</reference>
<evidence type="ECO:0000313" key="10">
    <source>
        <dbReference type="Proteomes" id="UP000666240"/>
    </source>
</evidence>
<organism evidence="9 10">
    <name type="scientific">Tianweitania sediminis</name>
    <dbReference type="NCBI Taxonomy" id="1502156"/>
    <lineage>
        <taxon>Bacteria</taxon>
        <taxon>Pseudomonadati</taxon>
        <taxon>Pseudomonadota</taxon>
        <taxon>Alphaproteobacteria</taxon>
        <taxon>Hyphomicrobiales</taxon>
        <taxon>Phyllobacteriaceae</taxon>
        <taxon>Tianweitania</taxon>
    </lineage>
</organism>
<dbReference type="InterPro" id="IPR032831">
    <property type="entry name" value="LptM_cons"/>
</dbReference>
<evidence type="ECO:0000256" key="6">
    <source>
        <dbReference type="ARBA" id="ARBA00023288"/>
    </source>
</evidence>
<dbReference type="AlphaFoldDB" id="A0A8J7RGA9"/>
<feature type="signal peptide" evidence="8">
    <location>
        <begin position="1"/>
        <end position="19"/>
    </location>
</feature>
<keyword evidence="10" id="KW-1185">Reference proteome</keyword>
<feature type="chain" id="PRO_5035312322" description="Lipoprotein" evidence="8">
    <location>
        <begin position="20"/>
        <end position="67"/>
    </location>
</feature>
<sequence>MTLSRSLCLVALVAAVALGGCGRKADLDTPSEAANAARQNTGIGINQPAEPAPPPAPERRFILDPLI</sequence>
<evidence type="ECO:0000256" key="5">
    <source>
        <dbReference type="ARBA" id="ARBA00023237"/>
    </source>
</evidence>
<evidence type="ECO:0000256" key="1">
    <source>
        <dbReference type="ARBA" id="ARBA00004459"/>
    </source>
</evidence>
<evidence type="ECO:0008006" key="11">
    <source>
        <dbReference type="Google" id="ProtNLM"/>
    </source>
</evidence>
<evidence type="ECO:0000313" key="9">
    <source>
        <dbReference type="EMBL" id="MBP0437906.1"/>
    </source>
</evidence>
<comment type="subcellular location">
    <subcellularLocation>
        <location evidence="1">Cell outer membrane</location>
        <topology evidence="1">Lipid-anchor</topology>
    </subcellularLocation>
</comment>
<proteinExistence type="predicted"/>
<keyword evidence="2 8" id="KW-0732">Signal</keyword>
<dbReference type="NCBIfam" id="NF047847">
    <property type="entry name" value="SS_mature_LptM"/>
    <property type="match status" value="1"/>
</dbReference>
<protein>
    <recommendedName>
        <fullName evidence="11">Lipoprotein</fullName>
    </recommendedName>
</protein>
<keyword evidence="3" id="KW-0472">Membrane</keyword>
<feature type="compositionally biased region" description="Basic and acidic residues" evidence="7">
    <location>
        <begin position="57"/>
        <end position="67"/>
    </location>
</feature>
<evidence type="ECO:0000256" key="4">
    <source>
        <dbReference type="ARBA" id="ARBA00023139"/>
    </source>
</evidence>
<keyword evidence="6" id="KW-0449">Lipoprotein</keyword>
<evidence type="ECO:0000256" key="3">
    <source>
        <dbReference type="ARBA" id="ARBA00023136"/>
    </source>
</evidence>
<name>A0A8J7RGA9_9HYPH</name>
<accession>A0A8J7RGA9</accession>
<gene>
    <name evidence="9" type="ORF">J5Y06_04440</name>
</gene>
<feature type="region of interest" description="Disordered" evidence="7">
    <location>
        <begin position="29"/>
        <end position="67"/>
    </location>
</feature>
<evidence type="ECO:0000256" key="8">
    <source>
        <dbReference type="SAM" id="SignalP"/>
    </source>
</evidence>